<accession>A0A3B4F5E1</accession>
<evidence type="ECO:0000256" key="5">
    <source>
        <dbReference type="PIRSR" id="PIRSR600760-2"/>
    </source>
</evidence>
<evidence type="ECO:0000256" key="3">
    <source>
        <dbReference type="ARBA" id="ARBA00022801"/>
    </source>
</evidence>
<dbReference type="SUPFAM" id="SSF56655">
    <property type="entry name" value="Carbohydrate phosphatase"/>
    <property type="match status" value="1"/>
</dbReference>
<sequence>MTDYTCMNGHARTQTFVCLYLRLCHQVVLTAFQQEKEVKLKSSPADLVTETDQRVETIILSAIRSQYPQHRFIGEESVAAGERVELTDLPTWIIDPIDGTVNFVHRFPFVAISIAFTVNKQVG</sequence>
<evidence type="ECO:0000256" key="1">
    <source>
        <dbReference type="ARBA" id="ARBA00009759"/>
    </source>
</evidence>
<dbReference type="PROSITE" id="PS00629">
    <property type="entry name" value="IMP_1"/>
    <property type="match status" value="1"/>
</dbReference>
<evidence type="ECO:0000313" key="6">
    <source>
        <dbReference type="Ensembl" id="ENSPNYP00000005800.1"/>
    </source>
</evidence>
<comment type="cofactor">
    <cofactor evidence="5">
        <name>Mg(2+)</name>
        <dbReference type="ChEBI" id="CHEBI:18420"/>
    </cofactor>
</comment>
<reference evidence="6" key="1">
    <citation type="submission" date="2023-09" db="UniProtKB">
        <authorList>
            <consortium name="Ensembl"/>
        </authorList>
    </citation>
    <scope>IDENTIFICATION</scope>
</reference>
<feature type="binding site" evidence="5">
    <location>
        <position position="97"/>
    </location>
    <ligand>
        <name>Mg(2+)</name>
        <dbReference type="ChEBI" id="CHEBI:18420"/>
        <label>1</label>
        <note>catalytic</note>
    </ligand>
</feature>
<dbReference type="Ensembl" id="ENSPNYT00000005950.1">
    <property type="protein sequence ID" value="ENSPNYP00000005800.1"/>
    <property type="gene ID" value="ENSPNYG00000004497.1"/>
</dbReference>
<name>A0A3B4F5E1_9CICH</name>
<dbReference type="GO" id="GO:0008934">
    <property type="term" value="F:inositol monophosphate 1-phosphatase activity"/>
    <property type="evidence" value="ECO:0007669"/>
    <property type="project" value="TreeGrafter"/>
</dbReference>
<dbReference type="PANTHER" id="PTHR20854:SF4">
    <property type="entry name" value="INOSITOL-1-MONOPHOSPHATASE-RELATED"/>
    <property type="match status" value="1"/>
</dbReference>
<dbReference type="Gene3D" id="3.30.540.10">
    <property type="entry name" value="Fructose-1,6-Bisphosphatase, subunit A, domain 1"/>
    <property type="match status" value="1"/>
</dbReference>
<keyword evidence="2 5" id="KW-0479">Metal-binding</keyword>
<keyword evidence="3" id="KW-0378">Hydrolase</keyword>
<dbReference type="FunFam" id="3.30.540.10:FF:000004">
    <property type="entry name" value="Inositol-1-monophosphatase"/>
    <property type="match status" value="1"/>
</dbReference>
<dbReference type="GeneTree" id="ENSGT00940000154634"/>
<organism evidence="6">
    <name type="scientific">Pundamilia nyererei</name>
    <dbReference type="NCBI Taxonomy" id="303518"/>
    <lineage>
        <taxon>Eukaryota</taxon>
        <taxon>Metazoa</taxon>
        <taxon>Chordata</taxon>
        <taxon>Craniata</taxon>
        <taxon>Vertebrata</taxon>
        <taxon>Euteleostomi</taxon>
        <taxon>Actinopterygii</taxon>
        <taxon>Neopterygii</taxon>
        <taxon>Teleostei</taxon>
        <taxon>Neoteleostei</taxon>
        <taxon>Acanthomorphata</taxon>
        <taxon>Ovalentaria</taxon>
        <taxon>Cichlomorphae</taxon>
        <taxon>Cichliformes</taxon>
        <taxon>Cichlidae</taxon>
        <taxon>African cichlids</taxon>
        <taxon>Pseudocrenilabrinae</taxon>
        <taxon>Haplochromini</taxon>
        <taxon>Pundamilia</taxon>
    </lineage>
</organism>
<dbReference type="AlphaFoldDB" id="A0A3B4F5E1"/>
<evidence type="ECO:0000256" key="4">
    <source>
        <dbReference type="ARBA" id="ARBA00022842"/>
    </source>
</evidence>
<dbReference type="GO" id="GO:0006020">
    <property type="term" value="P:inositol metabolic process"/>
    <property type="evidence" value="ECO:0007669"/>
    <property type="project" value="TreeGrafter"/>
</dbReference>
<dbReference type="PANTHER" id="PTHR20854">
    <property type="entry name" value="INOSITOL MONOPHOSPHATASE"/>
    <property type="match status" value="1"/>
</dbReference>
<dbReference type="PRINTS" id="PR00377">
    <property type="entry name" value="IMPHPHTASES"/>
</dbReference>
<evidence type="ECO:0000256" key="2">
    <source>
        <dbReference type="ARBA" id="ARBA00022723"/>
    </source>
</evidence>
<evidence type="ECO:0008006" key="7">
    <source>
        <dbReference type="Google" id="ProtNLM"/>
    </source>
</evidence>
<dbReference type="InterPro" id="IPR000760">
    <property type="entry name" value="Inositol_monophosphatase-like"/>
</dbReference>
<dbReference type="InterPro" id="IPR020583">
    <property type="entry name" value="Inositol_monoP_metal-BS"/>
</dbReference>
<comment type="similarity">
    <text evidence="1">Belongs to the inositol monophosphatase superfamily.</text>
</comment>
<dbReference type="STRING" id="303518.ENSPNYP00000005800"/>
<dbReference type="Pfam" id="PF00459">
    <property type="entry name" value="Inositol_P"/>
    <property type="match status" value="1"/>
</dbReference>
<feature type="binding site" evidence="5">
    <location>
        <position position="95"/>
    </location>
    <ligand>
        <name>Mg(2+)</name>
        <dbReference type="ChEBI" id="CHEBI:18420"/>
        <label>1</label>
        <note>catalytic</note>
    </ligand>
</feature>
<proteinExistence type="inferred from homology"/>
<dbReference type="GO" id="GO:0046872">
    <property type="term" value="F:metal ion binding"/>
    <property type="evidence" value="ECO:0007669"/>
    <property type="project" value="UniProtKB-KW"/>
</dbReference>
<dbReference type="GO" id="GO:0007165">
    <property type="term" value="P:signal transduction"/>
    <property type="evidence" value="ECO:0007669"/>
    <property type="project" value="TreeGrafter"/>
</dbReference>
<protein>
    <recommendedName>
        <fullName evidence="7">Inositol-phosphate phosphatase</fullName>
    </recommendedName>
</protein>
<feature type="binding site" evidence="5">
    <location>
        <position position="75"/>
    </location>
    <ligand>
        <name>Mg(2+)</name>
        <dbReference type="ChEBI" id="CHEBI:18420"/>
        <label>1</label>
        <note>catalytic</note>
    </ligand>
</feature>
<feature type="binding site" evidence="5">
    <location>
        <position position="98"/>
    </location>
    <ligand>
        <name>Mg(2+)</name>
        <dbReference type="ChEBI" id="CHEBI:18420"/>
        <label>1</label>
        <note>catalytic</note>
    </ligand>
</feature>
<keyword evidence="4 5" id="KW-0460">Magnesium</keyword>